<feature type="transmembrane region" description="Helical" evidence="1">
    <location>
        <begin position="55"/>
        <end position="74"/>
    </location>
</feature>
<dbReference type="Pfam" id="PF04307">
    <property type="entry name" value="YdjM"/>
    <property type="match status" value="1"/>
</dbReference>
<dbReference type="PANTHER" id="PTHR40031">
    <property type="entry name" value="HYPOTHETICAL MEMBRANE SPANNING PROTEIN"/>
    <property type="match status" value="1"/>
</dbReference>
<name>A0A1S2M7D3_9BACI</name>
<sequence>MEYLLHTILHFLVGVSITYILFNKDFLSKKKRTILFLFGGLSAVSPDVTKFFGDLFGHSIISVPLFGLLFALSFRKLIKDFSFLKTWITFSTTVLIGHIFIDYIGNGVAFLYPFKKNEFDFHIISSIDLIIIITLLLSVIICFFNRKGKTVILIGTIIICSYFSILSISKVQLERTLKSKYDVQEVTLLLTYPSKFGWWAFQIRTDEVWVNGYSPIYNTKVHIESEREIGS</sequence>
<protein>
    <recommendedName>
        <fullName evidence="4">Metal-dependent hydrolase</fullName>
    </recommendedName>
</protein>
<keyword evidence="3" id="KW-1185">Reference proteome</keyword>
<comment type="caution">
    <text evidence="2">The sequence shown here is derived from an EMBL/GenBank/DDBJ whole genome shotgun (WGS) entry which is preliminary data.</text>
</comment>
<evidence type="ECO:0000313" key="2">
    <source>
        <dbReference type="EMBL" id="OIJ20712.1"/>
    </source>
</evidence>
<accession>A0A1S2M7D3</accession>
<evidence type="ECO:0000313" key="3">
    <source>
        <dbReference type="Proteomes" id="UP000180057"/>
    </source>
</evidence>
<feature type="transmembrane region" description="Helical" evidence="1">
    <location>
        <begin position="81"/>
        <end position="101"/>
    </location>
</feature>
<organism evidence="2 3">
    <name type="scientific">Anaerobacillus alkalidiazotrophicus</name>
    <dbReference type="NCBI Taxonomy" id="472963"/>
    <lineage>
        <taxon>Bacteria</taxon>
        <taxon>Bacillati</taxon>
        <taxon>Bacillota</taxon>
        <taxon>Bacilli</taxon>
        <taxon>Bacillales</taxon>
        <taxon>Bacillaceae</taxon>
        <taxon>Anaerobacillus</taxon>
    </lineage>
</organism>
<feature type="transmembrane region" description="Helical" evidence="1">
    <location>
        <begin position="6"/>
        <end position="22"/>
    </location>
</feature>
<dbReference type="RefSeq" id="WP_071389341.1">
    <property type="nucleotide sequence ID" value="NZ_MLQS01000008.1"/>
</dbReference>
<keyword evidence="1" id="KW-0472">Membrane</keyword>
<dbReference type="EMBL" id="MLQS01000008">
    <property type="protein sequence ID" value="OIJ20712.1"/>
    <property type="molecule type" value="Genomic_DNA"/>
</dbReference>
<dbReference type="Proteomes" id="UP000180057">
    <property type="component" value="Unassembled WGS sequence"/>
</dbReference>
<feature type="transmembrane region" description="Helical" evidence="1">
    <location>
        <begin position="151"/>
        <end position="169"/>
    </location>
</feature>
<keyword evidence="1" id="KW-1133">Transmembrane helix</keyword>
<dbReference type="InterPro" id="IPR053170">
    <property type="entry name" value="Transcription_regulator"/>
</dbReference>
<evidence type="ECO:0008006" key="4">
    <source>
        <dbReference type="Google" id="ProtNLM"/>
    </source>
</evidence>
<evidence type="ECO:0000256" key="1">
    <source>
        <dbReference type="SAM" id="Phobius"/>
    </source>
</evidence>
<proteinExistence type="predicted"/>
<dbReference type="OrthoDB" id="2517683at2"/>
<dbReference type="PANTHER" id="PTHR40031:SF1">
    <property type="entry name" value="MEMBRANE-BOUND METAL-DEPENDENT HYDROLASE"/>
    <property type="match status" value="1"/>
</dbReference>
<gene>
    <name evidence="2" type="ORF">BKP45_08710</name>
</gene>
<dbReference type="AlphaFoldDB" id="A0A1S2M7D3"/>
<keyword evidence="1" id="KW-0812">Transmembrane</keyword>
<dbReference type="InterPro" id="IPR007404">
    <property type="entry name" value="YdjM-like"/>
</dbReference>
<reference evidence="2 3" key="1">
    <citation type="submission" date="2016-10" db="EMBL/GenBank/DDBJ databases">
        <title>Draft genome sequences of four alkaliphilic bacteria belonging to the Anaerobacillus genus.</title>
        <authorList>
            <person name="Bassil N.M."/>
            <person name="Lloyd J.R."/>
        </authorList>
    </citation>
    <scope>NUCLEOTIDE SEQUENCE [LARGE SCALE GENOMIC DNA]</scope>
    <source>
        <strain evidence="2 3">DSM 22531</strain>
    </source>
</reference>
<feature type="transmembrane region" description="Helical" evidence="1">
    <location>
        <begin position="121"/>
        <end position="144"/>
    </location>
</feature>